<dbReference type="OMA" id="MVEYYFE"/>
<reference evidence="2" key="1">
    <citation type="submission" date="2021-01" db="EMBL/GenBank/DDBJ databases">
        <authorList>
            <consortium name="Genoscope - CEA"/>
            <person name="William W."/>
        </authorList>
    </citation>
    <scope>NUCLEOTIDE SEQUENCE</scope>
</reference>
<dbReference type="PROSITE" id="PS00108">
    <property type="entry name" value="PROTEIN_KINASE_ST"/>
    <property type="match status" value="1"/>
</dbReference>
<evidence type="ECO:0000313" key="2">
    <source>
        <dbReference type="EMBL" id="CAD8044883.1"/>
    </source>
</evidence>
<dbReference type="PANTHER" id="PTHR44167:SF18">
    <property type="entry name" value="PROTEIN KINASE DOMAIN-CONTAINING PROTEIN"/>
    <property type="match status" value="1"/>
</dbReference>
<keyword evidence="3" id="KW-1185">Reference proteome</keyword>
<dbReference type="GO" id="GO:0005634">
    <property type="term" value="C:nucleus"/>
    <property type="evidence" value="ECO:0007669"/>
    <property type="project" value="TreeGrafter"/>
</dbReference>
<dbReference type="GO" id="GO:0005737">
    <property type="term" value="C:cytoplasm"/>
    <property type="evidence" value="ECO:0007669"/>
    <property type="project" value="TreeGrafter"/>
</dbReference>
<dbReference type="InterPro" id="IPR008271">
    <property type="entry name" value="Ser/Thr_kinase_AS"/>
</dbReference>
<evidence type="ECO:0000259" key="1">
    <source>
        <dbReference type="PROSITE" id="PS50011"/>
    </source>
</evidence>
<gene>
    <name evidence="2" type="ORF">PPRIM_AZ9-3.1.T0080452</name>
</gene>
<comment type="caution">
    <text evidence="2">The sequence shown here is derived from an EMBL/GenBank/DDBJ whole genome shotgun (WGS) entry which is preliminary data.</text>
</comment>
<dbReference type="Pfam" id="PF00069">
    <property type="entry name" value="Pkinase"/>
    <property type="match status" value="1"/>
</dbReference>
<dbReference type="PANTHER" id="PTHR44167">
    <property type="entry name" value="OVARIAN-SPECIFIC SERINE/THREONINE-PROTEIN KINASE LOK-RELATED"/>
    <property type="match status" value="1"/>
</dbReference>
<protein>
    <recommendedName>
        <fullName evidence="1">Protein kinase domain-containing protein</fullName>
    </recommendedName>
</protein>
<dbReference type="InterPro" id="IPR000719">
    <property type="entry name" value="Prot_kinase_dom"/>
</dbReference>
<evidence type="ECO:0000313" key="3">
    <source>
        <dbReference type="Proteomes" id="UP000688137"/>
    </source>
</evidence>
<dbReference type="GO" id="GO:0005524">
    <property type="term" value="F:ATP binding"/>
    <property type="evidence" value="ECO:0007669"/>
    <property type="project" value="InterPro"/>
</dbReference>
<dbReference type="GO" id="GO:0044773">
    <property type="term" value="P:mitotic DNA damage checkpoint signaling"/>
    <property type="evidence" value="ECO:0007669"/>
    <property type="project" value="TreeGrafter"/>
</dbReference>
<dbReference type="SMART" id="SM00220">
    <property type="entry name" value="S_TKc"/>
    <property type="match status" value="1"/>
</dbReference>
<dbReference type="AlphaFoldDB" id="A0A8S1JQP6"/>
<dbReference type="EMBL" id="CAJJDM010000004">
    <property type="protein sequence ID" value="CAD8044883.1"/>
    <property type="molecule type" value="Genomic_DNA"/>
</dbReference>
<sequence>MKIFSTFQQFNLKPRDEHTKIEQFRILLNLIQSIISTYITHQNLKNFNIQKLYRNLRCIIQIFTLYQKKINKMITINIDDIKLMTWIKHEDFYEVTFQYKQNFQDKFIFDIQSGTLGHQALVKKIAQDNFTENYEMLETIKRTQNGEIIKCRRRENNEVFVAKIQQNNHFLIERELQINLYLAENPHENVASMVEYYFENDQIILMYPYFSGGTLNQLVNTYANNISKLKVKSIMKKILSGLNHIHNLGIIHRDIKMDNIMIEEIDDHKCVKIIDFGFSAFKDNLSYLSEKCGTIGYFAPEIINGQFYNNKCDIYSLAQVFHMLLTGNPMFDRNMNTQQIIRLSKNNLFAIDYRNIKESKAQQLLFKMLDFQEKRYDVQLCLQHSYFFKAENLELKINNVRTFEFKSPF</sequence>
<accession>A0A8S1JQP6</accession>
<dbReference type="GO" id="GO:0004674">
    <property type="term" value="F:protein serine/threonine kinase activity"/>
    <property type="evidence" value="ECO:0007669"/>
    <property type="project" value="TreeGrafter"/>
</dbReference>
<dbReference type="Proteomes" id="UP000688137">
    <property type="component" value="Unassembled WGS sequence"/>
</dbReference>
<feature type="domain" description="Protein kinase" evidence="1">
    <location>
        <begin position="134"/>
        <end position="387"/>
    </location>
</feature>
<proteinExistence type="predicted"/>
<dbReference type="PROSITE" id="PS50011">
    <property type="entry name" value="PROTEIN_KINASE_DOM"/>
    <property type="match status" value="1"/>
</dbReference>
<organism evidence="2 3">
    <name type="scientific">Paramecium primaurelia</name>
    <dbReference type="NCBI Taxonomy" id="5886"/>
    <lineage>
        <taxon>Eukaryota</taxon>
        <taxon>Sar</taxon>
        <taxon>Alveolata</taxon>
        <taxon>Ciliophora</taxon>
        <taxon>Intramacronucleata</taxon>
        <taxon>Oligohymenophorea</taxon>
        <taxon>Peniculida</taxon>
        <taxon>Parameciidae</taxon>
        <taxon>Paramecium</taxon>
    </lineage>
</organism>
<name>A0A8S1JQP6_PARPR</name>